<feature type="region of interest" description="Disordered" evidence="2">
    <location>
        <begin position="238"/>
        <end position="287"/>
    </location>
</feature>
<dbReference type="GO" id="GO:0008270">
    <property type="term" value="F:zinc ion binding"/>
    <property type="evidence" value="ECO:0007669"/>
    <property type="project" value="InterPro"/>
</dbReference>
<feature type="compositionally biased region" description="Basic and acidic residues" evidence="2">
    <location>
        <begin position="1"/>
        <end position="10"/>
    </location>
</feature>
<evidence type="ECO:0000256" key="2">
    <source>
        <dbReference type="SAM" id="MobiDB-lite"/>
    </source>
</evidence>
<keyword evidence="1" id="KW-0539">Nucleus</keyword>
<proteinExistence type="predicted"/>
<feature type="compositionally biased region" description="Basic residues" evidence="2">
    <location>
        <begin position="256"/>
        <end position="280"/>
    </location>
</feature>
<sequence>MADNHLHDRSTALFEFNHPRGVNVGDEPSHTGQRSDPDVTDGSDSLDNMPTEVAMLTDLDNDFDQDVTMQDIDQSLDYHQFPLGFSDDEDSGQTFEHDWSSRQAKRQAVKAAKSKRSPKRSDDDADLEPRVRTKKPRPSLFGGTHANISKGEQADVSSEPATPGHVIGNRMSSLNLDVEEADEETIARNVSNGFGLASSEIGSVHDSSVPSDDEFTIPPDTLPYYELRQNIDRKKAITHVDTDKSGNWDPDQKAKERQKKALRARVAKKEKKEKKGKRKKRSEDADYTMKRIVKLPFEKKFGDVRNATDDRQNWPDDWSELDSEQERELEKAREFVKFCRKNTPNRAEQPALKDPAEPRHDLTGHPEARGCKSCRKLKQPCSMVKSGQYPCEECLEDGSECHPIQEPAVKWPCQHCQQTGEVQCSFEIDPTQSICDNCAEYDHVCEILPPVGYKAPRVNMDEMIYGSDLEQTRKCGGANGKAPVDITNAMESQHEFFTQEDLDTMHKRSTQPPRPEPVPELEMEDGYGNRGMLTKIVTSFAHPIKFSLEDDVQVSCNFCEMAVFGMVGHFEREVYVIRWHNGLGFAETGGGYSQDNGNTTMCGECTRRRLQILVCDDHHLEPMPDASTDHTKLAEELVATEIGGADMQYQLSRWCSMCFSPAAFGCSTLQADLSGGEEGHQIEGCHLRLCFACEVALRTRFGGNLNALATELDAQPKISEADEQLEKQLEGRPRADVGFLRQDGLLMRTFTESEG</sequence>
<accession>A0A1Y2M5P3</accession>
<evidence type="ECO:0000256" key="1">
    <source>
        <dbReference type="ARBA" id="ARBA00023242"/>
    </source>
</evidence>
<keyword evidence="5" id="KW-1185">Reference proteome</keyword>
<evidence type="ECO:0000313" key="5">
    <source>
        <dbReference type="Proteomes" id="UP000193240"/>
    </source>
</evidence>
<gene>
    <name evidence="4" type="ORF">B5807_04926</name>
</gene>
<feature type="region of interest" description="Disordered" evidence="2">
    <location>
        <begin position="1"/>
        <end position="51"/>
    </location>
</feature>
<dbReference type="OMA" id="SWHDNDE"/>
<feature type="compositionally biased region" description="Basic and acidic residues" evidence="2">
    <location>
        <begin position="354"/>
        <end position="365"/>
    </location>
</feature>
<dbReference type="STRING" id="105696.A0A1Y2M5P3"/>
<feature type="region of interest" description="Disordered" evidence="2">
    <location>
        <begin position="83"/>
        <end position="180"/>
    </location>
</feature>
<evidence type="ECO:0000313" key="4">
    <source>
        <dbReference type="EMBL" id="OSS50518.1"/>
    </source>
</evidence>
<dbReference type="AlphaFoldDB" id="A0A1Y2M5P3"/>
<feature type="region of interest" description="Disordered" evidence="2">
    <location>
        <begin position="346"/>
        <end position="365"/>
    </location>
</feature>
<dbReference type="InParanoid" id="A0A1Y2M5P3"/>
<dbReference type="GO" id="GO:0000981">
    <property type="term" value="F:DNA-binding transcription factor activity, RNA polymerase II-specific"/>
    <property type="evidence" value="ECO:0007669"/>
    <property type="project" value="InterPro"/>
</dbReference>
<dbReference type="CDD" id="cd00067">
    <property type="entry name" value="GAL4"/>
    <property type="match status" value="1"/>
</dbReference>
<evidence type="ECO:0000259" key="3">
    <source>
        <dbReference type="PROSITE" id="PS00463"/>
    </source>
</evidence>
<reference evidence="4 5" key="1">
    <citation type="journal article" date="2017" name="Genome Announc.">
        <title>Genome sequence of the saprophytic ascomycete Epicoccum nigrum ICMP 19927 strain isolated from New Zealand.</title>
        <authorList>
            <person name="Fokin M."/>
            <person name="Fleetwood D."/>
            <person name="Weir B.S."/>
            <person name="Villas-Boas S.G."/>
        </authorList>
    </citation>
    <scope>NUCLEOTIDE SEQUENCE [LARGE SCALE GENOMIC DNA]</scope>
    <source>
        <strain evidence="4 5">ICMP 19927</strain>
    </source>
</reference>
<dbReference type="Proteomes" id="UP000193240">
    <property type="component" value="Unassembled WGS sequence"/>
</dbReference>
<feature type="compositionally biased region" description="Basic and acidic residues" evidence="2">
    <location>
        <begin position="119"/>
        <end position="131"/>
    </location>
</feature>
<protein>
    <recommendedName>
        <fullName evidence="3">Zn(2)-C6 fungal-type domain-containing protein</fullName>
    </recommendedName>
</protein>
<name>A0A1Y2M5P3_EPING</name>
<feature type="compositionally biased region" description="Basic and acidic residues" evidence="2">
    <location>
        <begin position="27"/>
        <end position="37"/>
    </location>
</feature>
<organism evidence="4 5">
    <name type="scientific">Epicoccum nigrum</name>
    <name type="common">Soil fungus</name>
    <name type="synonym">Epicoccum purpurascens</name>
    <dbReference type="NCBI Taxonomy" id="105696"/>
    <lineage>
        <taxon>Eukaryota</taxon>
        <taxon>Fungi</taxon>
        <taxon>Dikarya</taxon>
        <taxon>Ascomycota</taxon>
        <taxon>Pezizomycotina</taxon>
        <taxon>Dothideomycetes</taxon>
        <taxon>Pleosporomycetidae</taxon>
        <taxon>Pleosporales</taxon>
        <taxon>Pleosporineae</taxon>
        <taxon>Didymellaceae</taxon>
        <taxon>Epicoccum</taxon>
    </lineage>
</organism>
<feature type="compositionally biased region" description="Basic and acidic residues" evidence="2">
    <location>
        <begin position="238"/>
        <end position="255"/>
    </location>
</feature>
<feature type="domain" description="Zn(2)-C6 fungal-type" evidence="3">
    <location>
        <begin position="370"/>
        <end position="401"/>
    </location>
</feature>
<dbReference type="InterPro" id="IPR001138">
    <property type="entry name" value="Zn2Cys6_DnaBD"/>
</dbReference>
<feature type="compositionally biased region" description="Basic residues" evidence="2">
    <location>
        <begin position="103"/>
        <end position="118"/>
    </location>
</feature>
<dbReference type="EMBL" id="KZ107842">
    <property type="protein sequence ID" value="OSS50518.1"/>
    <property type="molecule type" value="Genomic_DNA"/>
</dbReference>
<dbReference type="PROSITE" id="PS00463">
    <property type="entry name" value="ZN2_CY6_FUNGAL_1"/>
    <property type="match status" value="1"/>
</dbReference>